<gene>
    <name evidence="1" type="ORF">Csa_7G235240</name>
</gene>
<reference evidence="1 2" key="4">
    <citation type="journal article" date="2011" name="BMC Genomics">
        <title>RNA-Seq improves annotation of protein-coding genes in the cucumber genome.</title>
        <authorList>
            <person name="Li Z."/>
            <person name="Zhang Z."/>
            <person name="Yan P."/>
            <person name="Huang S."/>
            <person name="Fei Z."/>
            <person name="Lin K."/>
        </authorList>
    </citation>
    <scope>NUCLEOTIDE SEQUENCE [LARGE SCALE GENOMIC DNA]</scope>
    <source>
        <strain evidence="2">cv. 9930</strain>
    </source>
</reference>
<name>A0A0A0K5M8_CUCSA</name>
<reference evidence="1 2" key="3">
    <citation type="journal article" date="2010" name="BMC Genomics">
        <title>Transcriptome sequencing and comparative analysis of cucumber flowers with different sex types.</title>
        <authorList>
            <person name="Guo S."/>
            <person name="Zheng Y."/>
            <person name="Joung J.G."/>
            <person name="Liu S."/>
            <person name="Zhang Z."/>
            <person name="Crasta O.R."/>
            <person name="Sobral B.W."/>
            <person name="Xu Y."/>
            <person name="Huang S."/>
            <person name="Fei Z."/>
        </authorList>
    </citation>
    <scope>NUCLEOTIDE SEQUENCE [LARGE SCALE GENOMIC DNA]</scope>
    <source>
        <strain evidence="2">cv. 9930</strain>
    </source>
</reference>
<evidence type="ECO:0000313" key="1">
    <source>
        <dbReference type="EMBL" id="KGN44254.1"/>
    </source>
</evidence>
<dbReference type="Gramene" id="KGN44254">
    <property type="protein sequence ID" value="KGN44254"/>
    <property type="gene ID" value="Csa_7G235240"/>
</dbReference>
<reference evidence="1 2" key="1">
    <citation type="journal article" date="2009" name="Nat. Genet.">
        <title>The genome of the cucumber, Cucumis sativus L.</title>
        <authorList>
            <person name="Huang S."/>
            <person name="Li R."/>
            <person name="Zhang Z."/>
            <person name="Li L."/>
            <person name="Gu X."/>
            <person name="Fan W."/>
            <person name="Lucas W.J."/>
            <person name="Wang X."/>
            <person name="Xie B."/>
            <person name="Ni P."/>
            <person name="Ren Y."/>
            <person name="Zhu H."/>
            <person name="Li J."/>
            <person name="Lin K."/>
            <person name="Jin W."/>
            <person name="Fei Z."/>
            <person name="Li G."/>
            <person name="Staub J."/>
            <person name="Kilian A."/>
            <person name="van der Vossen E.A."/>
            <person name="Wu Y."/>
            <person name="Guo J."/>
            <person name="He J."/>
            <person name="Jia Z."/>
            <person name="Ren Y."/>
            <person name="Tian G."/>
            <person name="Lu Y."/>
            <person name="Ruan J."/>
            <person name="Qian W."/>
            <person name="Wang M."/>
            <person name="Huang Q."/>
            <person name="Li B."/>
            <person name="Xuan Z."/>
            <person name="Cao J."/>
            <person name="Asan"/>
            <person name="Wu Z."/>
            <person name="Zhang J."/>
            <person name="Cai Q."/>
            <person name="Bai Y."/>
            <person name="Zhao B."/>
            <person name="Han Y."/>
            <person name="Li Y."/>
            <person name="Li X."/>
            <person name="Wang S."/>
            <person name="Shi Q."/>
            <person name="Liu S."/>
            <person name="Cho W.K."/>
            <person name="Kim J.Y."/>
            <person name="Xu Y."/>
            <person name="Heller-Uszynska K."/>
            <person name="Miao H."/>
            <person name="Cheng Z."/>
            <person name="Zhang S."/>
            <person name="Wu J."/>
            <person name="Yang Y."/>
            <person name="Kang H."/>
            <person name="Li M."/>
            <person name="Liang H."/>
            <person name="Ren X."/>
            <person name="Shi Z."/>
            <person name="Wen M."/>
            <person name="Jian M."/>
            <person name="Yang H."/>
            <person name="Zhang G."/>
            <person name="Yang Z."/>
            <person name="Chen R."/>
            <person name="Liu S."/>
            <person name="Li J."/>
            <person name="Ma L."/>
            <person name="Liu H."/>
            <person name="Zhou Y."/>
            <person name="Zhao J."/>
            <person name="Fang X."/>
            <person name="Li G."/>
            <person name="Fang L."/>
            <person name="Li Y."/>
            <person name="Liu D."/>
            <person name="Zheng H."/>
            <person name="Zhang Y."/>
            <person name="Qin N."/>
            <person name="Li Z."/>
            <person name="Yang G."/>
            <person name="Yang S."/>
            <person name="Bolund L."/>
            <person name="Kristiansen K."/>
            <person name="Zheng H."/>
            <person name="Li S."/>
            <person name="Zhang X."/>
            <person name="Yang H."/>
            <person name="Wang J."/>
            <person name="Sun R."/>
            <person name="Zhang B."/>
            <person name="Jiang S."/>
            <person name="Wang J."/>
            <person name="Du Y."/>
            <person name="Li S."/>
        </authorList>
    </citation>
    <scope>NUCLEOTIDE SEQUENCE [LARGE SCALE GENOMIC DNA]</scope>
    <source>
        <strain evidence="2">cv. 9930</strain>
    </source>
</reference>
<dbReference type="EMBL" id="CM002928">
    <property type="protein sequence ID" value="KGN44254.1"/>
    <property type="molecule type" value="Genomic_DNA"/>
</dbReference>
<accession>A0A0A0K5M8</accession>
<reference evidence="1 2" key="2">
    <citation type="journal article" date="2009" name="PLoS ONE">
        <title>An integrated genetic and cytogenetic map of the cucumber genome.</title>
        <authorList>
            <person name="Ren Y."/>
            <person name="Zhang Z."/>
            <person name="Liu J."/>
            <person name="Staub J.E."/>
            <person name="Han Y."/>
            <person name="Cheng Z."/>
            <person name="Li X."/>
            <person name="Lu J."/>
            <person name="Miao H."/>
            <person name="Kang H."/>
            <person name="Xie B."/>
            <person name="Gu X."/>
            <person name="Wang X."/>
            <person name="Du Y."/>
            <person name="Jin W."/>
            <person name="Huang S."/>
        </authorList>
    </citation>
    <scope>NUCLEOTIDE SEQUENCE [LARGE SCALE GENOMIC DNA]</scope>
    <source>
        <strain evidence="2">cv. 9930</strain>
    </source>
</reference>
<organism evidence="1 2">
    <name type="scientific">Cucumis sativus</name>
    <name type="common">Cucumber</name>
    <dbReference type="NCBI Taxonomy" id="3659"/>
    <lineage>
        <taxon>Eukaryota</taxon>
        <taxon>Viridiplantae</taxon>
        <taxon>Streptophyta</taxon>
        <taxon>Embryophyta</taxon>
        <taxon>Tracheophyta</taxon>
        <taxon>Spermatophyta</taxon>
        <taxon>Magnoliopsida</taxon>
        <taxon>eudicotyledons</taxon>
        <taxon>Gunneridae</taxon>
        <taxon>Pentapetalae</taxon>
        <taxon>rosids</taxon>
        <taxon>fabids</taxon>
        <taxon>Cucurbitales</taxon>
        <taxon>Cucurbitaceae</taxon>
        <taxon>Benincaseae</taxon>
        <taxon>Cucumis</taxon>
    </lineage>
</organism>
<sequence>MGNLVGMGNGIGEWGWGRGVTSLAPPCLVDISSGSWRQGWHRRRMTGDKWWASLILECMQRLNGVENTLTTLNSLNATSTNIEVTDAHLTTLEETRYLPTPYSLTL</sequence>
<evidence type="ECO:0000313" key="2">
    <source>
        <dbReference type="Proteomes" id="UP000029981"/>
    </source>
</evidence>
<dbReference type="AlphaFoldDB" id="A0A0A0K5M8"/>
<protein>
    <submittedName>
        <fullName evidence="1">Uncharacterized protein</fullName>
    </submittedName>
</protein>
<proteinExistence type="predicted"/>
<keyword evidence="2" id="KW-1185">Reference proteome</keyword>
<dbReference type="Proteomes" id="UP000029981">
    <property type="component" value="Chromosome 7"/>
</dbReference>